<sequence length="161" mass="18826">MDHILLVTGFFILIVTFFATEKSLHLLELIFGWLLVVILHDAYFTLVSLNLKMVVPSMRLSDFFVRIFAHKFITPTIVVWAVDLMNSSRLARHKWSWYLFFTALLILLNMMLRRLDILKDASIWEPWVTFSKAPLLIAAAWLAMLAYRRVLGKDGALHEFR</sequence>
<evidence type="ECO:0000313" key="2">
    <source>
        <dbReference type="EMBL" id="RAP76019.1"/>
    </source>
</evidence>
<evidence type="ECO:0000313" key="3">
    <source>
        <dbReference type="Proteomes" id="UP000249260"/>
    </source>
</evidence>
<evidence type="ECO:0000256" key="1">
    <source>
        <dbReference type="SAM" id="Phobius"/>
    </source>
</evidence>
<accession>A0A328U003</accession>
<dbReference type="AlphaFoldDB" id="A0A328U003"/>
<feature type="transmembrane region" description="Helical" evidence="1">
    <location>
        <begin position="63"/>
        <end position="83"/>
    </location>
</feature>
<dbReference type="EMBL" id="QLUW01000002">
    <property type="protein sequence ID" value="RAP76019.1"/>
    <property type="molecule type" value="Genomic_DNA"/>
</dbReference>
<comment type="caution">
    <text evidence="2">The sequence shown here is derived from an EMBL/GenBank/DDBJ whole genome shotgun (WGS) entry which is preliminary data.</text>
</comment>
<keyword evidence="1" id="KW-0472">Membrane</keyword>
<keyword evidence="1" id="KW-0812">Transmembrane</keyword>
<proteinExistence type="predicted"/>
<organism evidence="2 3">
    <name type="scientific">Paenibacillus montanisoli</name>
    <dbReference type="NCBI Taxonomy" id="2081970"/>
    <lineage>
        <taxon>Bacteria</taxon>
        <taxon>Bacillati</taxon>
        <taxon>Bacillota</taxon>
        <taxon>Bacilli</taxon>
        <taxon>Bacillales</taxon>
        <taxon>Paenibacillaceae</taxon>
        <taxon>Paenibacillus</taxon>
    </lineage>
</organism>
<feature type="transmembrane region" description="Helical" evidence="1">
    <location>
        <begin position="29"/>
        <end position="51"/>
    </location>
</feature>
<dbReference type="RefSeq" id="WP_112882244.1">
    <property type="nucleotide sequence ID" value="NZ_QLUW01000002.1"/>
</dbReference>
<keyword evidence="1" id="KW-1133">Transmembrane helix</keyword>
<keyword evidence="3" id="KW-1185">Reference proteome</keyword>
<feature type="transmembrane region" description="Helical" evidence="1">
    <location>
        <begin position="95"/>
        <end position="112"/>
    </location>
</feature>
<dbReference type="OrthoDB" id="2613849at2"/>
<protein>
    <submittedName>
        <fullName evidence="2">Uncharacterized protein</fullName>
    </submittedName>
</protein>
<dbReference type="Proteomes" id="UP000249260">
    <property type="component" value="Unassembled WGS sequence"/>
</dbReference>
<name>A0A328U003_9BACL</name>
<feature type="transmembrane region" description="Helical" evidence="1">
    <location>
        <begin position="133"/>
        <end position="151"/>
    </location>
</feature>
<gene>
    <name evidence="2" type="ORF">DL346_11375</name>
</gene>
<reference evidence="2 3" key="1">
    <citation type="submission" date="2018-06" db="EMBL/GenBank/DDBJ databases">
        <title>Paenibacillus montanisoli sp. nov., isolated from mountain area soil.</title>
        <authorList>
            <person name="Wu M."/>
        </authorList>
    </citation>
    <scope>NUCLEOTIDE SEQUENCE [LARGE SCALE GENOMIC DNA]</scope>
    <source>
        <strain evidence="2 3">RA17</strain>
    </source>
</reference>